<dbReference type="AlphaFoldDB" id="A0A4R1B0E7"/>
<accession>A0A4R1B0E7</accession>
<evidence type="ECO:0000313" key="8">
    <source>
        <dbReference type="EMBL" id="TCJ05804.1"/>
    </source>
</evidence>
<feature type="active site" description="Proton donor" evidence="6">
    <location>
        <position position="125"/>
    </location>
</feature>
<dbReference type="SMART" id="SM00226">
    <property type="entry name" value="LMWPc"/>
    <property type="match status" value="1"/>
</dbReference>
<evidence type="ECO:0000256" key="5">
    <source>
        <dbReference type="ARBA" id="ARBA00051722"/>
    </source>
</evidence>
<dbReference type="STRING" id="1742358.GCA_001439605_03324"/>
<comment type="catalytic activity">
    <reaction evidence="5">
        <text>O-phospho-L-tyrosyl-[protein] + H2O = L-tyrosyl-[protein] + phosphate</text>
        <dbReference type="Rhea" id="RHEA:10684"/>
        <dbReference type="Rhea" id="RHEA-COMP:10136"/>
        <dbReference type="Rhea" id="RHEA-COMP:20101"/>
        <dbReference type="ChEBI" id="CHEBI:15377"/>
        <dbReference type="ChEBI" id="CHEBI:43474"/>
        <dbReference type="ChEBI" id="CHEBI:46858"/>
        <dbReference type="ChEBI" id="CHEBI:61978"/>
        <dbReference type="EC" id="3.1.3.48"/>
    </reaction>
</comment>
<dbReference type="EC" id="3.1.3.48" evidence="2"/>
<dbReference type="InterPro" id="IPR050438">
    <property type="entry name" value="LMW_PTPase"/>
</dbReference>
<dbReference type="CDD" id="cd16343">
    <property type="entry name" value="LMWPTP"/>
    <property type="match status" value="1"/>
</dbReference>
<dbReference type="RefSeq" id="WP_057760837.1">
    <property type="nucleotide sequence ID" value="NZ_CP183326.1"/>
</dbReference>
<dbReference type="PANTHER" id="PTHR11717:SF7">
    <property type="entry name" value="LOW MOLECULAR WEIGHT PHOSPHOTYROSINE PROTEIN PHOSPHATASE"/>
    <property type="match status" value="1"/>
</dbReference>
<feature type="active site" description="Nucleophile" evidence="6">
    <location>
        <position position="8"/>
    </location>
</feature>
<feature type="domain" description="Phosphotyrosine protein phosphatase I" evidence="7">
    <location>
        <begin position="2"/>
        <end position="149"/>
    </location>
</feature>
<feature type="active site" evidence="6">
    <location>
        <position position="14"/>
    </location>
</feature>
<evidence type="ECO:0000256" key="4">
    <source>
        <dbReference type="ARBA" id="ARBA00022912"/>
    </source>
</evidence>
<evidence type="ECO:0000259" key="7">
    <source>
        <dbReference type="SMART" id="SM00226"/>
    </source>
</evidence>
<sequence>MINVLFVCLGNICRSPMAEAMFRELVKREGLEHEVKVDSAGTGDWHVGSQPHEGTRSILTKYKIDAEGLRARQIRESDLLDFQYIVAMDTSNVKNIEKLKKANSSAHIVRLLDYVDERQEKDIPDPYFTGDFEETYELVKIGCTNLLNELRRNHNI</sequence>
<dbReference type="Pfam" id="PF01451">
    <property type="entry name" value="LMWPc"/>
    <property type="match status" value="1"/>
</dbReference>
<dbReference type="SUPFAM" id="SSF52788">
    <property type="entry name" value="Phosphotyrosine protein phosphatases I"/>
    <property type="match status" value="1"/>
</dbReference>
<dbReference type="PRINTS" id="PR00719">
    <property type="entry name" value="LMWPTPASE"/>
</dbReference>
<dbReference type="Gene3D" id="3.40.50.2300">
    <property type="match status" value="1"/>
</dbReference>
<evidence type="ECO:0000313" key="9">
    <source>
        <dbReference type="Proteomes" id="UP000293846"/>
    </source>
</evidence>
<evidence type="ECO:0000256" key="3">
    <source>
        <dbReference type="ARBA" id="ARBA00022801"/>
    </source>
</evidence>
<name>A0A4R1B0E7_9BACI</name>
<evidence type="ECO:0000256" key="2">
    <source>
        <dbReference type="ARBA" id="ARBA00013064"/>
    </source>
</evidence>
<comment type="caution">
    <text evidence="8">The sequence shown here is derived from an EMBL/GenBank/DDBJ whole genome shotgun (WGS) entry which is preliminary data.</text>
</comment>
<keyword evidence="4" id="KW-0904">Protein phosphatase</keyword>
<dbReference type="OrthoDB" id="9784339at2"/>
<comment type="similarity">
    <text evidence="1">Belongs to the low molecular weight phosphotyrosine protein phosphatase family.</text>
</comment>
<evidence type="ECO:0000256" key="6">
    <source>
        <dbReference type="PIRSR" id="PIRSR617867-1"/>
    </source>
</evidence>
<dbReference type="EMBL" id="SJTH01000003">
    <property type="protein sequence ID" value="TCJ05804.1"/>
    <property type="molecule type" value="Genomic_DNA"/>
</dbReference>
<dbReference type="InterPro" id="IPR017867">
    <property type="entry name" value="Tyr_phospatase_low_mol_wt"/>
</dbReference>
<dbReference type="GO" id="GO:0004725">
    <property type="term" value="F:protein tyrosine phosphatase activity"/>
    <property type="evidence" value="ECO:0007669"/>
    <property type="project" value="UniProtKB-EC"/>
</dbReference>
<dbReference type="InterPro" id="IPR036196">
    <property type="entry name" value="Ptyr_pPase_sf"/>
</dbReference>
<dbReference type="PANTHER" id="PTHR11717">
    <property type="entry name" value="LOW MOLECULAR WEIGHT PROTEIN TYROSINE PHOSPHATASE"/>
    <property type="match status" value="1"/>
</dbReference>
<reference evidence="8 9" key="1">
    <citation type="submission" date="2019-03" db="EMBL/GenBank/DDBJ databases">
        <authorList>
            <person name="Jensen L."/>
            <person name="Storgaard J."/>
            <person name="Sulaj E."/>
            <person name="Schramm A."/>
            <person name="Marshall I.P.G."/>
        </authorList>
    </citation>
    <scope>NUCLEOTIDE SEQUENCE [LARGE SCALE GENOMIC DNA]</scope>
    <source>
        <strain evidence="8 9">2017H2G3</strain>
    </source>
</reference>
<dbReference type="InterPro" id="IPR023485">
    <property type="entry name" value="Ptyr_pPase"/>
</dbReference>
<evidence type="ECO:0000256" key="1">
    <source>
        <dbReference type="ARBA" id="ARBA00011063"/>
    </source>
</evidence>
<protein>
    <recommendedName>
        <fullName evidence="2">protein-tyrosine-phosphatase</fullName>
        <ecNumber evidence="2">3.1.3.48</ecNumber>
    </recommendedName>
</protein>
<dbReference type="FunFam" id="3.40.50.2300:FF:000113">
    <property type="entry name" value="Low molecular weight protein-tyrosine-phosphatase"/>
    <property type="match status" value="1"/>
</dbReference>
<keyword evidence="3" id="KW-0378">Hydrolase</keyword>
<keyword evidence="9" id="KW-1185">Reference proteome</keyword>
<gene>
    <name evidence="8" type="ORF">E0Y62_03790</name>
</gene>
<dbReference type="Proteomes" id="UP000293846">
    <property type="component" value="Unassembled WGS sequence"/>
</dbReference>
<organism evidence="8 9">
    <name type="scientific">Cytobacillus praedii</name>
    <dbReference type="NCBI Taxonomy" id="1742358"/>
    <lineage>
        <taxon>Bacteria</taxon>
        <taxon>Bacillati</taxon>
        <taxon>Bacillota</taxon>
        <taxon>Bacilli</taxon>
        <taxon>Bacillales</taxon>
        <taxon>Bacillaceae</taxon>
        <taxon>Cytobacillus</taxon>
    </lineage>
</organism>
<proteinExistence type="inferred from homology"/>